<dbReference type="PaxDb" id="67767-A0A0J7KDQ9"/>
<evidence type="ECO:0000313" key="3">
    <source>
        <dbReference type="Proteomes" id="UP000036403"/>
    </source>
</evidence>
<reference evidence="2 3" key="1">
    <citation type="submission" date="2015-04" db="EMBL/GenBank/DDBJ databases">
        <title>Lasius niger genome sequencing.</title>
        <authorList>
            <person name="Konorov E.A."/>
            <person name="Nikitin M.A."/>
            <person name="Kirill M.V."/>
            <person name="Chang P."/>
        </authorList>
    </citation>
    <scope>NUCLEOTIDE SEQUENCE [LARGE SCALE GENOMIC DNA]</scope>
    <source>
        <tissue evidence="2">Whole</tissue>
    </source>
</reference>
<organism evidence="2 3">
    <name type="scientific">Lasius niger</name>
    <name type="common">Black garden ant</name>
    <dbReference type="NCBI Taxonomy" id="67767"/>
    <lineage>
        <taxon>Eukaryota</taxon>
        <taxon>Metazoa</taxon>
        <taxon>Ecdysozoa</taxon>
        <taxon>Arthropoda</taxon>
        <taxon>Hexapoda</taxon>
        <taxon>Insecta</taxon>
        <taxon>Pterygota</taxon>
        <taxon>Neoptera</taxon>
        <taxon>Endopterygota</taxon>
        <taxon>Hymenoptera</taxon>
        <taxon>Apocrita</taxon>
        <taxon>Aculeata</taxon>
        <taxon>Formicoidea</taxon>
        <taxon>Formicidae</taxon>
        <taxon>Formicinae</taxon>
        <taxon>Lasius</taxon>
        <taxon>Lasius</taxon>
    </lineage>
</organism>
<feature type="compositionally biased region" description="Acidic residues" evidence="1">
    <location>
        <begin position="194"/>
        <end position="207"/>
    </location>
</feature>
<accession>A0A0J7KDQ9</accession>
<evidence type="ECO:0000256" key="1">
    <source>
        <dbReference type="SAM" id="MobiDB-lite"/>
    </source>
</evidence>
<feature type="region of interest" description="Disordered" evidence="1">
    <location>
        <begin position="194"/>
        <end position="219"/>
    </location>
</feature>
<keyword evidence="3" id="KW-1185">Reference proteome</keyword>
<evidence type="ECO:0000313" key="2">
    <source>
        <dbReference type="EMBL" id="KMQ88334.1"/>
    </source>
</evidence>
<dbReference type="Proteomes" id="UP000036403">
    <property type="component" value="Unassembled WGS sequence"/>
</dbReference>
<protein>
    <submittedName>
        <fullName evidence="2">Nuclease harbi1</fullName>
    </submittedName>
</protein>
<proteinExistence type="predicted"/>
<dbReference type="OrthoDB" id="2668416at2759"/>
<sequence length="240" mass="27817">MEERRRNVILAIATVSGHNLLRTAVENLQYEQSSDEDCDRWNQEANALTTRVRGRRNLRHHVTRIEGYVTITISNYTDRQFREHFHVTRRTYENLEQILTPELIRRADTGRTTLDVRTQLLSVLWLLATPDSFRSVSDRFGISKSMLHDSMRRVVASLNSLADRFIKWPVACCVLHNICLEGCDDDIRDFIDEGLEQDPDNNDNADNEEGREVIPDQLPNDQRGVARREYLTALLAQNLP</sequence>
<dbReference type="EMBL" id="LBMM01009170">
    <property type="protein sequence ID" value="KMQ88334.1"/>
    <property type="molecule type" value="Genomic_DNA"/>
</dbReference>
<name>A0A0J7KDQ9_LASNI</name>
<gene>
    <name evidence="2" type="ORF">RF55_12204</name>
</gene>
<comment type="caution">
    <text evidence="2">The sequence shown here is derived from an EMBL/GenBank/DDBJ whole genome shotgun (WGS) entry which is preliminary data.</text>
</comment>
<dbReference type="AlphaFoldDB" id="A0A0J7KDQ9"/>